<dbReference type="InterPro" id="IPR052073">
    <property type="entry name" value="Amide_Lactam_Regulators"/>
</dbReference>
<sequence>MGLLSQGNLPDEQAQTAAGTPYPEVSIPTVLRDSFVETFFTYCYWWCPVIDPELLTAPSAGAASPLLQYALALCGTRIKPPLLPSCDSPDVYYERAKGLIYNHRQDNPLLLLASISLFNWWSVGAPNRVNIDGAWWWTGIAIRMAQQMGLHREPSPHQVFPPGETVGLRRRIWWTLFARDRILSISQGRPTMIDLDFCTVKMVTAGDFPDPTDPKVDIFISWINLCEISGRISKELSRGEETRMTKGILSHELRAWIKSVPKTISMPPLGDRISRSPFDRDVHRLHLTYLANMTLLHLTPSSQSLPKASKTGMIAASCMARLLEENLARGCIRFYSGEVGWEIAIGLLALLCAKQFENLRRSAEADIRVMCTALDQMAFLWPSSRMFATVFHSLLTPDQPPPDRSQYPAEVSLPADDLVAVIDAGGIPPDITDFIPFVTPQTSPLIGQILSQDLTMPDFDFESPVGMHEALLEFLPSLTDSVLFSYP</sequence>
<organism evidence="7 8">
    <name type="scientific">Aspergillus coremiiformis</name>
    <dbReference type="NCBI Taxonomy" id="138285"/>
    <lineage>
        <taxon>Eukaryota</taxon>
        <taxon>Fungi</taxon>
        <taxon>Dikarya</taxon>
        <taxon>Ascomycota</taxon>
        <taxon>Pezizomycotina</taxon>
        <taxon>Eurotiomycetes</taxon>
        <taxon>Eurotiomycetidae</taxon>
        <taxon>Eurotiales</taxon>
        <taxon>Aspergillaceae</taxon>
        <taxon>Aspergillus</taxon>
        <taxon>Aspergillus subgen. Circumdati</taxon>
    </lineage>
</organism>
<protein>
    <submittedName>
        <fullName evidence="7">Fungal-specific transcription factor domain-containing protein</fullName>
    </submittedName>
</protein>
<dbReference type="AlphaFoldDB" id="A0A5N6Z9K4"/>
<dbReference type="GO" id="GO:0003677">
    <property type="term" value="F:DNA binding"/>
    <property type="evidence" value="ECO:0007669"/>
    <property type="project" value="UniProtKB-KW"/>
</dbReference>
<dbReference type="EMBL" id="ML739074">
    <property type="protein sequence ID" value="KAE8354347.1"/>
    <property type="molecule type" value="Genomic_DNA"/>
</dbReference>
<keyword evidence="3" id="KW-0238">DNA-binding</keyword>
<dbReference type="InterPro" id="IPR007219">
    <property type="entry name" value="XnlR_reg_dom"/>
</dbReference>
<evidence type="ECO:0000313" key="7">
    <source>
        <dbReference type="EMBL" id="KAE8354347.1"/>
    </source>
</evidence>
<dbReference type="SMART" id="SM00906">
    <property type="entry name" value="Fungal_trans"/>
    <property type="match status" value="1"/>
</dbReference>
<keyword evidence="5" id="KW-0539">Nucleus</keyword>
<dbReference type="CDD" id="cd12148">
    <property type="entry name" value="fungal_TF_MHR"/>
    <property type="match status" value="1"/>
</dbReference>
<keyword evidence="4" id="KW-0804">Transcription</keyword>
<evidence type="ECO:0000256" key="2">
    <source>
        <dbReference type="ARBA" id="ARBA00023015"/>
    </source>
</evidence>
<evidence type="ECO:0000313" key="8">
    <source>
        <dbReference type="Proteomes" id="UP000327118"/>
    </source>
</evidence>
<dbReference type="GO" id="GO:0006351">
    <property type="term" value="P:DNA-templated transcription"/>
    <property type="evidence" value="ECO:0007669"/>
    <property type="project" value="InterPro"/>
</dbReference>
<proteinExistence type="predicted"/>
<evidence type="ECO:0000259" key="6">
    <source>
        <dbReference type="SMART" id="SM00906"/>
    </source>
</evidence>
<keyword evidence="8" id="KW-1185">Reference proteome</keyword>
<keyword evidence="1" id="KW-0862">Zinc</keyword>
<dbReference type="Proteomes" id="UP000327118">
    <property type="component" value="Unassembled WGS sequence"/>
</dbReference>
<dbReference type="OrthoDB" id="39175at2759"/>
<gene>
    <name evidence="7" type="ORF">BDV28DRAFT_131127</name>
</gene>
<dbReference type="Pfam" id="PF04082">
    <property type="entry name" value="Fungal_trans"/>
    <property type="match status" value="1"/>
</dbReference>
<reference evidence="8" key="1">
    <citation type="submission" date="2019-04" db="EMBL/GenBank/DDBJ databases">
        <title>Friends and foes A comparative genomics studyof 23 Aspergillus species from section Flavi.</title>
        <authorList>
            <consortium name="DOE Joint Genome Institute"/>
            <person name="Kjaerbolling I."/>
            <person name="Vesth T."/>
            <person name="Frisvad J.C."/>
            <person name="Nybo J.L."/>
            <person name="Theobald S."/>
            <person name="Kildgaard S."/>
            <person name="Isbrandt T."/>
            <person name="Kuo A."/>
            <person name="Sato A."/>
            <person name="Lyhne E.K."/>
            <person name="Kogle M.E."/>
            <person name="Wiebenga A."/>
            <person name="Kun R.S."/>
            <person name="Lubbers R.J."/>
            <person name="Makela M.R."/>
            <person name="Barry K."/>
            <person name="Chovatia M."/>
            <person name="Clum A."/>
            <person name="Daum C."/>
            <person name="Haridas S."/>
            <person name="He G."/>
            <person name="LaButti K."/>
            <person name="Lipzen A."/>
            <person name="Mondo S."/>
            <person name="Riley R."/>
            <person name="Salamov A."/>
            <person name="Simmons B.A."/>
            <person name="Magnuson J.K."/>
            <person name="Henrissat B."/>
            <person name="Mortensen U.H."/>
            <person name="Larsen T.O."/>
            <person name="Devries R.P."/>
            <person name="Grigoriev I.V."/>
            <person name="Machida M."/>
            <person name="Baker S.E."/>
            <person name="Andersen M.R."/>
        </authorList>
    </citation>
    <scope>NUCLEOTIDE SEQUENCE [LARGE SCALE GENOMIC DNA]</scope>
    <source>
        <strain evidence="8">CBS 553.77</strain>
    </source>
</reference>
<evidence type="ECO:0000256" key="1">
    <source>
        <dbReference type="ARBA" id="ARBA00022833"/>
    </source>
</evidence>
<evidence type="ECO:0000256" key="3">
    <source>
        <dbReference type="ARBA" id="ARBA00023125"/>
    </source>
</evidence>
<feature type="domain" description="Xylanolytic transcriptional activator regulatory" evidence="6">
    <location>
        <begin position="134"/>
        <end position="209"/>
    </location>
</feature>
<evidence type="ECO:0000256" key="5">
    <source>
        <dbReference type="ARBA" id="ARBA00023242"/>
    </source>
</evidence>
<keyword evidence="2" id="KW-0805">Transcription regulation</keyword>
<name>A0A5N6Z9K4_9EURO</name>
<dbReference type="PANTHER" id="PTHR47171:SF5">
    <property type="entry name" value="ZN(II)2CYS6 TRANSCRIPTION FACTOR (EUROFUNG)"/>
    <property type="match status" value="1"/>
</dbReference>
<dbReference type="GO" id="GO:0008270">
    <property type="term" value="F:zinc ion binding"/>
    <property type="evidence" value="ECO:0007669"/>
    <property type="project" value="InterPro"/>
</dbReference>
<accession>A0A5N6Z9K4</accession>
<dbReference type="PANTHER" id="PTHR47171">
    <property type="entry name" value="FARA-RELATED"/>
    <property type="match status" value="1"/>
</dbReference>
<evidence type="ECO:0000256" key="4">
    <source>
        <dbReference type="ARBA" id="ARBA00023163"/>
    </source>
</evidence>